<feature type="domain" description="RNA polymerase sigma-70 region 2" evidence="7">
    <location>
        <begin position="103"/>
        <end position="174"/>
    </location>
</feature>
<keyword evidence="4" id="KW-0804">Transcription</keyword>
<feature type="region of interest" description="Disordered" evidence="5">
    <location>
        <begin position="32"/>
        <end position="69"/>
    </location>
</feature>
<dbReference type="SUPFAM" id="SSF88946">
    <property type="entry name" value="Sigma2 domain of RNA polymerase sigma factors"/>
    <property type="match status" value="1"/>
</dbReference>
<dbReference type="InterPro" id="IPR014284">
    <property type="entry name" value="RNA_pol_sigma-70_dom"/>
</dbReference>
<dbReference type="PANTHER" id="PTHR30385:SF4">
    <property type="entry name" value="RNA POLYMERASE SIGMA-E FACTOR"/>
    <property type="match status" value="1"/>
</dbReference>
<dbReference type="Gene3D" id="1.20.120.1810">
    <property type="match status" value="1"/>
</dbReference>
<dbReference type="Gene3D" id="1.20.140.160">
    <property type="match status" value="1"/>
</dbReference>
<name>A0A1T3NRY6_9ACTN</name>
<evidence type="ECO:0008006" key="11">
    <source>
        <dbReference type="Google" id="ProtNLM"/>
    </source>
</evidence>
<sequence length="329" mass="36371">MGPFPPVAWRRTPPIHPRTKVWVGLDVEGIRARPRPGPAAPAHTQGPRRPTHPRSEARSTMTAPHTKSPDALARLRAKTDADLTRLATLEPGTHAHAALRNEIVEDNLNLAIGACTRYAHRADLREDLRQVAAIGLIKAVDGYRPERSTDAGFLSYAIPTITGELKRYFRDHTWAVHVNRGEQEHYLRLVRARDDLGTTLGRQPTDAELARRLDTDEDTVRTGLAAGAALRTDSLDAPAPETERGAERGSRLDRRGAPDPGLDLVVDRESLRPLIAGLGERDQRVLKLRFWDDLTQSEIGDVLGLSQMHVSRLLTRAFTTLRAGMLATT</sequence>
<dbReference type="InterPro" id="IPR013325">
    <property type="entry name" value="RNA_pol_sigma_r2"/>
</dbReference>
<dbReference type="NCBIfam" id="TIGR02937">
    <property type="entry name" value="sigma70-ECF"/>
    <property type="match status" value="1"/>
</dbReference>
<dbReference type="Pfam" id="PF04542">
    <property type="entry name" value="Sigma70_r2"/>
    <property type="match status" value="1"/>
</dbReference>
<accession>A0A1T3NRY6</accession>
<dbReference type="SUPFAM" id="SSF88659">
    <property type="entry name" value="Sigma3 and sigma4 domains of RNA polymerase sigma factors"/>
    <property type="match status" value="2"/>
</dbReference>
<dbReference type="PANTHER" id="PTHR30385">
    <property type="entry name" value="SIGMA FACTOR F FLAGELLAR"/>
    <property type="match status" value="1"/>
</dbReference>
<dbReference type="InterPro" id="IPR013324">
    <property type="entry name" value="RNA_pol_sigma_r3/r4-like"/>
</dbReference>
<dbReference type="InterPro" id="IPR000943">
    <property type="entry name" value="RNA_pol_sigma70"/>
</dbReference>
<evidence type="ECO:0000256" key="2">
    <source>
        <dbReference type="ARBA" id="ARBA00023082"/>
    </source>
</evidence>
<evidence type="ECO:0000256" key="1">
    <source>
        <dbReference type="ARBA" id="ARBA00023015"/>
    </source>
</evidence>
<dbReference type="GO" id="GO:0016987">
    <property type="term" value="F:sigma factor activity"/>
    <property type="evidence" value="ECO:0007669"/>
    <property type="project" value="UniProtKB-KW"/>
</dbReference>
<dbReference type="EMBL" id="MWQN01000001">
    <property type="protein sequence ID" value="OPC79683.1"/>
    <property type="molecule type" value="Genomic_DNA"/>
</dbReference>
<comment type="caution">
    <text evidence="9">The sequence shown here is derived from an EMBL/GenBank/DDBJ whole genome shotgun (WGS) entry which is preliminary data.</text>
</comment>
<feature type="region of interest" description="Disordered" evidence="5">
    <location>
        <begin position="231"/>
        <end position="260"/>
    </location>
</feature>
<evidence type="ECO:0000259" key="8">
    <source>
        <dbReference type="Pfam" id="PF04545"/>
    </source>
</evidence>
<feature type="domain" description="RNA polymerase sigma-70 region 4" evidence="8">
    <location>
        <begin position="275"/>
        <end position="323"/>
    </location>
</feature>
<protein>
    <recommendedName>
        <fullName evidence="11">B/F/G family RNA polymerase sigma-70 factor</fullName>
    </recommendedName>
</protein>
<keyword evidence="3" id="KW-0238">DNA-binding</keyword>
<evidence type="ECO:0000256" key="5">
    <source>
        <dbReference type="SAM" id="MobiDB-lite"/>
    </source>
</evidence>
<dbReference type="PRINTS" id="PR00046">
    <property type="entry name" value="SIGMA70FCT"/>
</dbReference>
<dbReference type="STRING" id="159449.B4N89_00835"/>
<dbReference type="CDD" id="cd06171">
    <property type="entry name" value="Sigma70_r4"/>
    <property type="match status" value="1"/>
</dbReference>
<dbReference type="InterPro" id="IPR007624">
    <property type="entry name" value="RNA_pol_sigma70_r3"/>
</dbReference>
<dbReference type="Pfam" id="PF04539">
    <property type="entry name" value="Sigma70_r3"/>
    <property type="match status" value="1"/>
</dbReference>
<dbReference type="InterPro" id="IPR007630">
    <property type="entry name" value="RNA_pol_sigma70_r4"/>
</dbReference>
<evidence type="ECO:0000256" key="3">
    <source>
        <dbReference type="ARBA" id="ARBA00023125"/>
    </source>
</evidence>
<keyword evidence="2" id="KW-0731">Sigma factor</keyword>
<dbReference type="InterPro" id="IPR007627">
    <property type="entry name" value="RNA_pol_sigma70_r2"/>
</dbReference>
<feature type="compositionally biased region" description="Basic and acidic residues" evidence="5">
    <location>
        <begin position="241"/>
        <end position="257"/>
    </location>
</feature>
<feature type="domain" description="RNA polymerase sigma-70 region 3" evidence="6">
    <location>
        <begin position="187"/>
        <end position="244"/>
    </location>
</feature>
<evidence type="ECO:0000313" key="10">
    <source>
        <dbReference type="Proteomes" id="UP000190037"/>
    </source>
</evidence>
<reference evidence="9 10" key="1">
    <citation type="submission" date="2017-03" db="EMBL/GenBank/DDBJ databases">
        <title>Draft genome sequence of Streptomyces scabrisporus NF3, endophyte isolated from Amphipterygium adstringens.</title>
        <authorList>
            <person name="Vazquez M."/>
            <person name="Ceapa C.D."/>
            <person name="Rodriguez Luna D."/>
            <person name="Sanchez Esquivel S."/>
        </authorList>
    </citation>
    <scope>NUCLEOTIDE SEQUENCE [LARGE SCALE GENOMIC DNA]</scope>
    <source>
        <strain evidence="9 10">NF3</strain>
    </source>
</reference>
<keyword evidence="10" id="KW-1185">Reference proteome</keyword>
<evidence type="ECO:0000313" key="9">
    <source>
        <dbReference type="EMBL" id="OPC79683.1"/>
    </source>
</evidence>
<organism evidence="9 10">
    <name type="scientific">Embleya scabrispora</name>
    <dbReference type="NCBI Taxonomy" id="159449"/>
    <lineage>
        <taxon>Bacteria</taxon>
        <taxon>Bacillati</taxon>
        <taxon>Actinomycetota</taxon>
        <taxon>Actinomycetes</taxon>
        <taxon>Kitasatosporales</taxon>
        <taxon>Streptomycetaceae</taxon>
        <taxon>Embleya</taxon>
    </lineage>
</organism>
<dbReference type="AlphaFoldDB" id="A0A1T3NRY6"/>
<evidence type="ECO:0000256" key="4">
    <source>
        <dbReference type="ARBA" id="ARBA00023163"/>
    </source>
</evidence>
<dbReference type="GO" id="GO:0006352">
    <property type="term" value="P:DNA-templated transcription initiation"/>
    <property type="evidence" value="ECO:0007669"/>
    <property type="project" value="InterPro"/>
</dbReference>
<dbReference type="GO" id="GO:0003677">
    <property type="term" value="F:DNA binding"/>
    <property type="evidence" value="ECO:0007669"/>
    <property type="project" value="UniProtKB-KW"/>
</dbReference>
<keyword evidence="1" id="KW-0805">Transcription regulation</keyword>
<evidence type="ECO:0000259" key="7">
    <source>
        <dbReference type="Pfam" id="PF04542"/>
    </source>
</evidence>
<proteinExistence type="predicted"/>
<gene>
    <name evidence="9" type="ORF">B4N89_00835</name>
</gene>
<dbReference type="Proteomes" id="UP000190037">
    <property type="component" value="Unassembled WGS sequence"/>
</dbReference>
<dbReference type="Pfam" id="PF04545">
    <property type="entry name" value="Sigma70_r4"/>
    <property type="match status" value="1"/>
</dbReference>
<evidence type="ECO:0000259" key="6">
    <source>
        <dbReference type="Pfam" id="PF04539"/>
    </source>
</evidence>